<name>A0A1F5YTQ8_9BACT</name>
<feature type="active site" evidence="5">
    <location>
        <position position="197"/>
    </location>
</feature>
<dbReference type="EC" id="2.3.1.39" evidence="4"/>
<comment type="catalytic activity">
    <reaction evidence="3 4">
        <text>holo-[ACP] + malonyl-CoA = malonyl-[ACP] + CoA</text>
        <dbReference type="Rhea" id="RHEA:41792"/>
        <dbReference type="Rhea" id="RHEA-COMP:9623"/>
        <dbReference type="Rhea" id="RHEA-COMP:9685"/>
        <dbReference type="ChEBI" id="CHEBI:57287"/>
        <dbReference type="ChEBI" id="CHEBI:57384"/>
        <dbReference type="ChEBI" id="CHEBI:64479"/>
        <dbReference type="ChEBI" id="CHEBI:78449"/>
        <dbReference type="EC" id="2.3.1.39"/>
    </reaction>
</comment>
<evidence type="ECO:0000259" key="6">
    <source>
        <dbReference type="SMART" id="SM00827"/>
    </source>
</evidence>
<comment type="caution">
    <text evidence="7">The sequence shown here is derived from an EMBL/GenBank/DDBJ whole genome shotgun (WGS) entry which is preliminary data.</text>
</comment>
<dbReference type="InterPro" id="IPR050858">
    <property type="entry name" value="Mal-CoA-ACP_Trans/PKS_FabD"/>
</dbReference>
<dbReference type="PANTHER" id="PTHR42681">
    <property type="entry name" value="MALONYL-COA-ACYL CARRIER PROTEIN TRANSACYLASE, MITOCHONDRIAL"/>
    <property type="match status" value="1"/>
</dbReference>
<dbReference type="SUPFAM" id="SSF52151">
    <property type="entry name" value="FabD/lysophospholipase-like"/>
    <property type="match status" value="1"/>
</dbReference>
<feature type="domain" description="Malonyl-CoA:ACP transacylase (MAT)" evidence="6">
    <location>
        <begin position="6"/>
        <end position="297"/>
    </location>
</feature>
<dbReference type="InterPro" id="IPR004410">
    <property type="entry name" value="Malonyl_CoA-ACP_transAc_FabD"/>
</dbReference>
<dbReference type="Gene3D" id="3.40.366.10">
    <property type="entry name" value="Malonyl-Coenzyme A Acyl Carrier Protein, domain 2"/>
    <property type="match status" value="1"/>
</dbReference>
<dbReference type="EMBL" id="MFIX01000140">
    <property type="protein sequence ID" value="OGG03494.1"/>
    <property type="molecule type" value="Genomic_DNA"/>
</dbReference>
<reference evidence="7 8" key="1">
    <citation type="journal article" date="2016" name="Nat. Commun.">
        <title>Thousands of microbial genomes shed light on interconnected biogeochemical processes in an aquifer system.</title>
        <authorList>
            <person name="Anantharaman K."/>
            <person name="Brown C.T."/>
            <person name="Hug L.A."/>
            <person name="Sharon I."/>
            <person name="Castelle C.J."/>
            <person name="Probst A.J."/>
            <person name="Thomas B.C."/>
            <person name="Singh A."/>
            <person name="Wilkins M.J."/>
            <person name="Karaoz U."/>
            <person name="Brodie E.L."/>
            <person name="Williams K.H."/>
            <person name="Hubbard S.S."/>
            <person name="Banfield J.F."/>
        </authorList>
    </citation>
    <scope>NUCLEOTIDE SEQUENCE [LARGE SCALE GENOMIC DNA]</scope>
</reference>
<organism evidence="7 8">
    <name type="scientific">Candidatus Glassbacteria bacterium RIFCSPLOWO2_12_FULL_58_11</name>
    <dbReference type="NCBI Taxonomy" id="1817867"/>
    <lineage>
        <taxon>Bacteria</taxon>
        <taxon>Candidatus Glassiibacteriota</taxon>
    </lineage>
</organism>
<evidence type="ECO:0000313" key="7">
    <source>
        <dbReference type="EMBL" id="OGG03494.1"/>
    </source>
</evidence>
<dbReference type="STRING" id="1817867.A3F83_09015"/>
<dbReference type="SUPFAM" id="SSF55048">
    <property type="entry name" value="Probable ACP-binding domain of malonyl-CoA ACP transacylase"/>
    <property type="match status" value="1"/>
</dbReference>
<dbReference type="AlphaFoldDB" id="A0A1F5YTQ8"/>
<evidence type="ECO:0000256" key="2">
    <source>
        <dbReference type="ARBA" id="ARBA00023315"/>
    </source>
</evidence>
<dbReference type="GO" id="GO:0004314">
    <property type="term" value="F:[acyl-carrier-protein] S-malonyltransferase activity"/>
    <property type="evidence" value="ECO:0007669"/>
    <property type="project" value="UniProtKB-EC"/>
</dbReference>
<keyword evidence="1 4" id="KW-0808">Transferase</keyword>
<dbReference type="InterPro" id="IPR016036">
    <property type="entry name" value="Malonyl_transacylase_ACP-bd"/>
</dbReference>
<dbReference type="InterPro" id="IPR016035">
    <property type="entry name" value="Acyl_Trfase/lysoPLipase"/>
</dbReference>
<evidence type="ECO:0000256" key="1">
    <source>
        <dbReference type="ARBA" id="ARBA00022679"/>
    </source>
</evidence>
<feature type="active site" evidence="5">
    <location>
        <position position="90"/>
    </location>
</feature>
<dbReference type="GO" id="GO:0006633">
    <property type="term" value="P:fatty acid biosynthetic process"/>
    <property type="evidence" value="ECO:0007669"/>
    <property type="project" value="TreeGrafter"/>
</dbReference>
<dbReference type="InterPro" id="IPR001227">
    <property type="entry name" value="Ac_transferase_dom_sf"/>
</dbReference>
<dbReference type="InterPro" id="IPR024925">
    <property type="entry name" value="Malonyl_CoA-ACP_transAc"/>
</dbReference>
<dbReference type="SMART" id="SM00827">
    <property type="entry name" value="PKS_AT"/>
    <property type="match status" value="1"/>
</dbReference>
<evidence type="ECO:0000256" key="4">
    <source>
        <dbReference type="PIRNR" id="PIRNR000446"/>
    </source>
</evidence>
<proteinExistence type="inferred from homology"/>
<dbReference type="PIRSF" id="PIRSF000446">
    <property type="entry name" value="Mct"/>
    <property type="match status" value="1"/>
</dbReference>
<sequence length="304" mass="32541">MKTAVVFPGQGSQFVGMGKDLFENSEPSRALFKLASEKLGYDLAEVCFNGPEEELSQTRVTQPAIYVHSVAVFRLLEEKGFKADFAAGHSLGEYSALTAAGFLSFEEGLELVGLRGRLMQEAGEKAPGAMAAVIGLEDRRVEELCRETGETVVPANFNAPGQLVVSGSLQGVDKLIEAAQKAGARLVKKLKVSGAFHSPLMSYAAAAMRERLAQAKIVSGRIPVVANVSAGFETDPERIRDLLVEQITSPVRWTDSVETLAAGGALRFVEAGPGNVLSGLCRRIKRELEITSIGKLEEIKAFSA</sequence>
<dbReference type="InterPro" id="IPR014043">
    <property type="entry name" value="Acyl_transferase_dom"/>
</dbReference>
<dbReference type="NCBIfam" id="TIGR00128">
    <property type="entry name" value="fabD"/>
    <property type="match status" value="1"/>
</dbReference>
<dbReference type="Pfam" id="PF00698">
    <property type="entry name" value="Acyl_transf_1"/>
    <property type="match status" value="1"/>
</dbReference>
<evidence type="ECO:0000256" key="3">
    <source>
        <dbReference type="ARBA" id="ARBA00048462"/>
    </source>
</evidence>
<dbReference type="Gene3D" id="3.30.70.250">
    <property type="entry name" value="Malonyl-CoA ACP transacylase, ACP-binding"/>
    <property type="match status" value="1"/>
</dbReference>
<keyword evidence="2 4" id="KW-0012">Acyltransferase</keyword>
<accession>A0A1F5YTQ8</accession>
<gene>
    <name evidence="7" type="ORF">A3F83_09015</name>
</gene>
<protein>
    <recommendedName>
        <fullName evidence="4">Malonyl CoA-acyl carrier protein transacylase</fullName>
        <ecNumber evidence="4">2.3.1.39</ecNumber>
    </recommendedName>
</protein>
<dbReference type="FunFam" id="3.30.70.250:FF:000001">
    <property type="entry name" value="Malonyl CoA-acyl carrier protein transacylase"/>
    <property type="match status" value="1"/>
</dbReference>
<dbReference type="PANTHER" id="PTHR42681:SF1">
    <property type="entry name" value="MALONYL-COA-ACYL CARRIER PROTEIN TRANSACYLASE, MITOCHONDRIAL"/>
    <property type="match status" value="1"/>
</dbReference>
<dbReference type="Proteomes" id="UP000179129">
    <property type="component" value="Unassembled WGS sequence"/>
</dbReference>
<comment type="similarity">
    <text evidence="4">Belongs to the fabD family.</text>
</comment>
<evidence type="ECO:0000313" key="8">
    <source>
        <dbReference type="Proteomes" id="UP000179129"/>
    </source>
</evidence>
<dbReference type="GO" id="GO:0005829">
    <property type="term" value="C:cytosol"/>
    <property type="evidence" value="ECO:0007669"/>
    <property type="project" value="TreeGrafter"/>
</dbReference>
<evidence type="ECO:0000256" key="5">
    <source>
        <dbReference type="PIRSR" id="PIRSR000446-1"/>
    </source>
</evidence>